<feature type="region of interest" description="Disordered" evidence="1">
    <location>
        <begin position="15"/>
        <end position="40"/>
    </location>
</feature>
<keyword evidence="3" id="KW-1185">Reference proteome</keyword>
<gene>
    <name evidence="2" type="ORF">ACFQ3T_15215</name>
</gene>
<accession>A0ABW3QUQ3</accession>
<reference evidence="3" key="1">
    <citation type="journal article" date="2019" name="Int. J. Syst. Evol. Microbiol.">
        <title>The Global Catalogue of Microorganisms (GCM) 10K type strain sequencing project: providing services to taxonomists for standard genome sequencing and annotation.</title>
        <authorList>
            <consortium name="The Broad Institute Genomics Platform"/>
            <consortium name="The Broad Institute Genome Sequencing Center for Infectious Disease"/>
            <person name="Wu L."/>
            <person name="Ma J."/>
        </authorList>
    </citation>
    <scope>NUCLEOTIDE SEQUENCE [LARGE SCALE GENOMIC DNA]</scope>
    <source>
        <strain evidence="3">CCUG 60214</strain>
    </source>
</reference>
<comment type="caution">
    <text evidence="2">The sequence shown here is derived from an EMBL/GenBank/DDBJ whole genome shotgun (WGS) entry which is preliminary data.</text>
</comment>
<evidence type="ECO:0000313" key="3">
    <source>
        <dbReference type="Proteomes" id="UP001597168"/>
    </source>
</evidence>
<dbReference type="Proteomes" id="UP001597168">
    <property type="component" value="Unassembled WGS sequence"/>
</dbReference>
<proteinExistence type="predicted"/>
<sequence>MGEAHARQVLTTYADHYNRHRPHQARATNYHPKLISTPPR</sequence>
<evidence type="ECO:0008006" key="4">
    <source>
        <dbReference type="Google" id="ProtNLM"/>
    </source>
</evidence>
<dbReference type="RefSeq" id="WP_380723923.1">
    <property type="nucleotide sequence ID" value="NZ_JBHTLK010000066.1"/>
</dbReference>
<organism evidence="2 3">
    <name type="scientific">Saccharothrix hoggarensis</name>
    <dbReference type="NCBI Taxonomy" id="913853"/>
    <lineage>
        <taxon>Bacteria</taxon>
        <taxon>Bacillati</taxon>
        <taxon>Actinomycetota</taxon>
        <taxon>Actinomycetes</taxon>
        <taxon>Pseudonocardiales</taxon>
        <taxon>Pseudonocardiaceae</taxon>
        <taxon>Saccharothrix</taxon>
    </lineage>
</organism>
<protein>
    <recommendedName>
        <fullName evidence="4">Integrase-like protein</fullName>
    </recommendedName>
</protein>
<evidence type="ECO:0000313" key="2">
    <source>
        <dbReference type="EMBL" id="MFD1148480.1"/>
    </source>
</evidence>
<dbReference type="EMBL" id="JBHTLK010000066">
    <property type="protein sequence ID" value="MFD1148480.1"/>
    <property type="molecule type" value="Genomic_DNA"/>
</dbReference>
<evidence type="ECO:0000256" key="1">
    <source>
        <dbReference type="SAM" id="MobiDB-lite"/>
    </source>
</evidence>
<name>A0ABW3QUQ3_9PSEU</name>